<evidence type="ECO:0000313" key="2">
    <source>
        <dbReference type="Proteomes" id="UP001604336"/>
    </source>
</evidence>
<dbReference type="Gene3D" id="3.80.10.10">
    <property type="entry name" value="Ribonuclease Inhibitor"/>
    <property type="match status" value="1"/>
</dbReference>
<dbReference type="Proteomes" id="UP001604336">
    <property type="component" value="Unassembled WGS sequence"/>
</dbReference>
<protein>
    <submittedName>
        <fullName evidence="1">F-box/LRR-repeat protein</fullName>
    </submittedName>
</protein>
<gene>
    <name evidence="1" type="ORF">Adt_31908</name>
</gene>
<dbReference type="AlphaFoldDB" id="A0ABD1RFF8"/>
<evidence type="ECO:0000313" key="1">
    <source>
        <dbReference type="EMBL" id="KAL2487152.1"/>
    </source>
</evidence>
<dbReference type="EMBL" id="JBFOLK010000009">
    <property type="protein sequence ID" value="KAL2487152.1"/>
    <property type="molecule type" value="Genomic_DNA"/>
</dbReference>
<proteinExistence type="predicted"/>
<dbReference type="SUPFAM" id="SSF52047">
    <property type="entry name" value="RNI-like"/>
    <property type="match status" value="1"/>
</dbReference>
<dbReference type="InterPro" id="IPR032675">
    <property type="entry name" value="LRR_dom_sf"/>
</dbReference>
<name>A0ABD1RFF8_9LAMI</name>
<comment type="caution">
    <text evidence="1">The sequence shown here is derived from an EMBL/GenBank/DDBJ whole genome shotgun (WGS) entry which is preliminary data.</text>
</comment>
<reference evidence="2" key="1">
    <citation type="submission" date="2024-07" db="EMBL/GenBank/DDBJ databases">
        <title>Two chromosome-level genome assemblies of Korean endemic species Abeliophyllum distichum and Forsythia ovata (Oleaceae).</title>
        <authorList>
            <person name="Jang H."/>
        </authorList>
    </citation>
    <scope>NUCLEOTIDE SEQUENCE [LARGE SCALE GENOMIC DNA]</scope>
</reference>
<organism evidence="1 2">
    <name type="scientific">Abeliophyllum distichum</name>
    <dbReference type="NCBI Taxonomy" id="126358"/>
    <lineage>
        <taxon>Eukaryota</taxon>
        <taxon>Viridiplantae</taxon>
        <taxon>Streptophyta</taxon>
        <taxon>Embryophyta</taxon>
        <taxon>Tracheophyta</taxon>
        <taxon>Spermatophyta</taxon>
        <taxon>Magnoliopsida</taxon>
        <taxon>eudicotyledons</taxon>
        <taxon>Gunneridae</taxon>
        <taxon>Pentapetalae</taxon>
        <taxon>asterids</taxon>
        <taxon>lamiids</taxon>
        <taxon>Lamiales</taxon>
        <taxon>Oleaceae</taxon>
        <taxon>Forsythieae</taxon>
        <taxon>Abeliophyllum</taxon>
    </lineage>
</organism>
<accession>A0ABD1RFF8</accession>
<keyword evidence="2" id="KW-1185">Reference proteome</keyword>
<sequence>MSDPQVTLKFSSNTLKDINFEVISLGKFILETNSLEKLHLEKCTFDVFEIVGKGRLRHLEIEDVRVNNLYIHESAENLEVVDVSNFTIKWAEFYHMISRSSKLRTIRLWGVMCDTWGRGC</sequence>